<sequence length="436" mass="49305">MLVYLTTFASLSTAGVAAVLNWHQSTTPTCRFALKYSQEDILWDPSGFVSDYLYWEGQFHQHNVAYNADNGMALDGTQIDWTSGAAPDVALSILKAKLNTCLRFNNTYPGFGGFLPWFTADIRDPAPTSDWVNRAPALDNGELVWAVYAAIQALDNNGTPEYRALARQWQVWMDYVKSTASKVFYARKGQVCAVTTLTNQSWPVDHLDQKYACESDDRLDDPYEGELFTWWLQLFGTLREDHKQRLWDAKRAKLVSFWFSSHEQWKILQMPYYDVDIIRRVSDNAERVRTCNSVVTNNPGMFASTLEFHPSQVNRFEIWMTENAKYKSTGKLAYNNSLTKCADPYGSTESTRIDGTLVSALVTWDSKVTTMVALLGGVGDLVRQKMQADGIDQDFLLIADREYSAIFTDLKGETVEYCLPQARVPQVGLVDFAGCT</sequence>
<keyword evidence="1" id="KW-0732">Signal</keyword>
<accession>A0A4S3JGB1</accession>
<proteinExistence type="predicted"/>
<dbReference type="AlphaFoldDB" id="A0A4S3JGB1"/>
<dbReference type="InterPro" id="IPR058773">
    <property type="entry name" value="SGL_GH162"/>
</dbReference>
<dbReference type="Proteomes" id="UP000308092">
    <property type="component" value="Unassembled WGS sequence"/>
</dbReference>
<dbReference type="EMBL" id="SOSA01000261">
    <property type="protein sequence ID" value="THC93507.1"/>
    <property type="molecule type" value="Genomic_DNA"/>
</dbReference>
<reference evidence="3 4" key="1">
    <citation type="submission" date="2019-03" db="EMBL/GenBank/DDBJ databases">
        <title>The genome sequence of a newly discovered highly antifungal drug resistant Aspergillus species, Aspergillus tanneri NIH 1004.</title>
        <authorList>
            <person name="Mounaud S."/>
            <person name="Singh I."/>
            <person name="Joardar V."/>
            <person name="Pakala S."/>
            <person name="Pakala S."/>
            <person name="Venepally P."/>
            <person name="Hoover J."/>
            <person name="Nierman W."/>
            <person name="Chung J."/>
            <person name="Losada L."/>
        </authorList>
    </citation>
    <scope>NUCLEOTIDE SEQUENCE [LARGE SCALE GENOMIC DNA]</scope>
    <source>
        <strain evidence="3 4">NIH1004</strain>
    </source>
</reference>
<dbReference type="Pfam" id="PF26157">
    <property type="entry name" value="SGL_GH162"/>
    <property type="match status" value="2"/>
</dbReference>
<feature type="chain" id="PRO_5020529609" description="Endo-beta-1,2-glucanase SGL domain-containing protein" evidence="1">
    <location>
        <begin position="18"/>
        <end position="436"/>
    </location>
</feature>
<evidence type="ECO:0000313" key="4">
    <source>
        <dbReference type="Proteomes" id="UP000308092"/>
    </source>
</evidence>
<protein>
    <recommendedName>
        <fullName evidence="2">Endo-beta-1,2-glucanase SGL domain-containing protein</fullName>
    </recommendedName>
</protein>
<gene>
    <name evidence="3" type="ORF">EYZ11_007031</name>
</gene>
<keyword evidence="4" id="KW-1185">Reference proteome</keyword>
<name>A0A4S3JGB1_9EURO</name>
<comment type="caution">
    <text evidence="3">The sequence shown here is derived from an EMBL/GenBank/DDBJ whole genome shotgun (WGS) entry which is preliminary data.</text>
</comment>
<organism evidence="3 4">
    <name type="scientific">Aspergillus tanneri</name>
    <dbReference type="NCBI Taxonomy" id="1220188"/>
    <lineage>
        <taxon>Eukaryota</taxon>
        <taxon>Fungi</taxon>
        <taxon>Dikarya</taxon>
        <taxon>Ascomycota</taxon>
        <taxon>Pezizomycotina</taxon>
        <taxon>Eurotiomycetes</taxon>
        <taxon>Eurotiomycetidae</taxon>
        <taxon>Eurotiales</taxon>
        <taxon>Aspergillaceae</taxon>
        <taxon>Aspergillus</taxon>
        <taxon>Aspergillus subgen. Circumdati</taxon>
    </lineage>
</organism>
<feature type="domain" description="Endo-beta-1,2-glucanase SGL" evidence="2">
    <location>
        <begin position="340"/>
        <end position="436"/>
    </location>
</feature>
<evidence type="ECO:0000313" key="3">
    <source>
        <dbReference type="EMBL" id="THC93507.1"/>
    </source>
</evidence>
<dbReference type="VEuPathDB" id="FungiDB:EYZ11_007031"/>
<feature type="domain" description="Endo-beta-1,2-glucanase SGL" evidence="2">
    <location>
        <begin position="83"/>
        <end position="307"/>
    </location>
</feature>
<evidence type="ECO:0000256" key="1">
    <source>
        <dbReference type="SAM" id="SignalP"/>
    </source>
</evidence>
<feature type="signal peptide" evidence="1">
    <location>
        <begin position="1"/>
        <end position="17"/>
    </location>
</feature>
<evidence type="ECO:0000259" key="2">
    <source>
        <dbReference type="Pfam" id="PF26157"/>
    </source>
</evidence>